<evidence type="ECO:0000313" key="9">
    <source>
        <dbReference type="EMBL" id="TGK13155.1"/>
    </source>
</evidence>
<feature type="transmembrane region" description="Helical" evidence="7">
    <location>
        <begin position="48"/>
        <end position="67"/>
    </location>
</feature>
<name>A0A4R9GJA3_9LEPT</name>
<dbReference type="AlphaFoldDB" id="A0A4R9GJA3"/>
<feature type="transmembrane region" description="Helical" evidence="7">
    <location>
        <begin position="6"/>
        <end position="27"/>
    </location>
</feature>
<keyword evidence="4" id="KW-0560">Oxidoreductase</keyword>
<feature type="transmembrane region" description="Helical" evidence="7">
    <location>
        <begin position="389"/>
        <end position="422"/>
    </location>
</feature>
<gene>
    <name evidence="9" type="ORF">EHO60_02855</name>
</gene>
<protein>
    <submittedName>
        <fullName evidence="9">Sterol desaturase family protein</fullName>
    </submittedName>
</protein>
<dbReference type="GO" id="GO:0008610">
    <property type="term" value="P:lipid biosynthetic process"/>
    <property type="evidence" value="ECO:0007669"/>
    <property type="project" value="InterPro"/>
</dbReference>
<dbReference type="GO" id="GO:0005506">
    <property type="term" value="F:iron ion binding"/>
    <property type="evidence" value="ECO:0007669"/>
    <property type="project" value="InterPro"/>
</dbReference>
<dbReference type="GO" id="GO:0006643">
    <property type="term" value="P:membrane lipid metabolic process"/>
    <property type="evidence" value="ECO:0007669"/>
    <property type="project" value="TreeGrafter"/>
</dbReference>
<dbReference type="EMBL" id="RQET01000002">
    <property type="protein sequence ID" value="TGK13155.1"/>
    <property type="molecule type" value="Genomic_DNA"/>
</dbReference>
<keyword evidence="3 7" id="KW-1133">Transmembrane helix</keyword>
<accession>A0A4R9GJA3</accession>
<comment type="caution">
    <text evidence="9">The sequence shown here is derived from an EMBL/GenBank/DDBJ whole genome shotgun (WGS) entry which is preliminary data.</text>
</comment>
<evidence type="ECO:0000256" key="7">
    <source>
        <dbReference type="SAM" id="Phobius"/>
    </source>
</evidence>
<reference evidence="9" key="1">
    <citation type="journal article" date="2019" name="PLoS Negl. Trop. Dis.">
        <title>Revisiting the worldwide diversity of Leptospira species in the environment.</title>
        <authorList>
            <person name="Vincent A.T."/>
            <person name="Schiettekatte O."/>
            <person name="Bourhy P."/>
            <person name="Veyrier F.J."/>
            <person name="Picardeau M."/>
        </authorList>
    </citation>
    <scope>NUCLEOTIDE SEQUENCE [LARGE SCALE GENOMIC DNA]</scope>
    <source>
        <strain evidence="9">SSW15</strain>
    </source>
</reference>
<feature type="transmembrane region" description="Helical" evidence="7">
    <location>
        <begin position="159"/>
        <end position="180"/>
    </location>
</feature>
<evidence type="ECO:0000256" key="2">
    <source>
        <dbReference type="ARBA" id="ARBA00022692"/>
    </source>
</evidence>
<evidence type="ECO:0000256" key="5">
    <source>
        <dbReference type="ARBA" id="ARBA00023098"/>
    </source>
</evidence>
<dbReference type="GO" id="GO:0016020">
    <property type="term" value="C:membrane"/>
    <property type="evidence" value="ECO:0007669"/>
    <property type="project" value="GOC"/>
</dbReference>
<keyword evidence="5" id="KW-0443">Lipid metabolism</keyword>
<feature type="transmembrane region" description="Helical" evidence="7">
    <location>
        <begin position="358"/>
        <end position="377"/>
    </location>
</feature>
<dbReference type="Proteomes" id="UP000298458">
    <property type="component" value="Unassembled WGS sequence"/>
</dbReference>
<sequence length="444" mass="51386">MEKINLITIAIPFFFLLIGLELGFSWYKKRELYRLNDSINDLSAGVSNQIFVILFKAITFAAYIWVYENWRIVDLPSWPSDRVSWMPTADFLGLSSQAWSWIVVLAIWISCFLLYDFAYYWNHRLSHEVNFLWAGHVVHHQSEEYNLTVALRQASFHMLFSWVFYVPLALLGFSPIVLLLNGELNLIYQFWIHTKAVDKLPSWFEAVFNTPSHHRVHHGINPKYIDKNHGGTLIVFDKWFGTFQKEEEIPVYGTVKPLRSFNPIWANLHYWWEMLEISWKAPRWSDKIRIFFAMPGWRPAELGGQFPIPEVNSSTFKKYDVSLPGGLTAYSLVWFAATVIGTFAMLVKIASIPVNVQYTIFFLGLVSLLTIGGILDLKRWTLFAEPLRLAALVATAFIFGFDQAGLAVVIGSCGFSLVWLLYYRQYFSSWKDIDPAKEIRGRTA</sequence>
<evidence type="ECO:0000256" key="3">
    <source>
        <dbReference type="ARBA" id="ARBA00022989"/>
    </source>
</evidence>
<comment type="subcellular location">
    <subcellularLocation>
        <location evidence="1">Endomembrane system</location>
        <topology evidence="1">Multi-pass membrane protein</topology>
    </subcellularLocation>
</comment>
<dbReference type="PANTHER" id="PTHR21624:SF1">
    <property type="entry name" value="ALKYLGLYCEROL MONOOXYGENASE"/>
    <property type="match status" value="1"/>
</dbReference>
<evidence type="ECO:0000313" key="10">
    <source>
        <dbReference type="Proteomes" id="UP000298458"/>
    </source>
</evidence>
<keyword evidence="6 7" id="KW-0472">Membrane</keyword>
<dbReference type="InterPro" id="IPR006694">
    <property type="entry name" value="Fatty_acid_hydroxylase"/>
</dbReference>
<proteinExistence type="predicted"/>
<evidence type="ECO:0000256" key="6">
    <source>
        <dbReference type="ARBA" id="ARBA00023136"/>
    </source>
</evidence>
<evidence type="ECO:0000256" key="4">
    <source>
        <dbReference type="ARBA" id="ARBA00023002"/>
    </source>
</evidence>
<dbReference type="GO" id="GO:0050479">
    <property type="term" value="F:glyceryl-ether monooxygenase activity"/>
    <property type="evidence" value="ECO:0007669"/>
    <property type="project" value="TreeGrafter"/>
</dbReference>
<feature type="transmembrane region" description="Helical" evidence="7">
    <location>
        <begin position="98"/>
        <end position="121"/>
    </location>
</feature>
<dbReference type="RefSeq" id="WP_135766665.1">
    <property type="nucleotide sequence ID" value="NZ_RQET01000002.1"/>
</dbReference>
<keyword evidence="2 7" id="KW-0812">Transmembrane</keyword>
<dbReference type="InterPro" id="IPR051689">
    <property type="entry name" value="Sterol_desaturase/TMEM195"/>
</dbReference>
<feature type="transmembrane region" description="Helical" evidence="7">
    <location>
        <begin position="327"/>
        <end position="346"/>
    </location>
</feature>
<organism evidence="9 10">
    <name type="scientific">Leptospira fletcheri</name>
    <dbReference type="NCBI Taxonomy" id="2484981"/>
    <lineage>
        <taxon>Bacteria</taxon>
        <taxon>Pseudomonadati</taxon>
        <taxon>Spirochaetota</taxon>
        <taxon>Spirochaetia</taxon>
        <taxon>Leptospirales</taxon>
        <taxon>Leptospiraceae</taxon>
        <taxon>Leptospira</taxon>
    </lineage>
</organism>
<feature type="domain" description="Fatty acid hydroxylase" evidence="8">
    <location>
        <begin position="108"/>
        <end position="242"/>
    </location>
</feature>
<dbReference type="GO" id="GO:0012505">
    <property type="term" value="C:endomembrane system"/>
    <property type="evidence" value="ECO:0007669"/>
    <property type="project" value="UniProtKB-SubCell"/>
</dbReference>
<keyword evidence="10" id="KW-1185">Reference proteome</keyword>
<dbReference type="PANTHER" id="PTHR21624">
    <property type="entry name" value="STEROL DESATURASE-RELATED PROTEIN"/>
    <property type="match status" value="1"/>
</dbReference>
<evidence type="ECO:0000259" key="8">
    <source>
        <dbReference type="Pfam" id="PF04116"/>
    </source>
</evidence>
<dbReference type="OrthoDB" id="9770329at2"/>
<dbReference type="Pfam" id="PF04116">
    <property type="entry name" value="FA_hydroxylase"/>
    <property type="match status" value="1"/>
</dbReference>
<evidence type="ECO:0000256" key="1">
    <source>
        <dbReference type="ARBA" id="ARBA00004127"/>
    </source>
</evidence>